<keyword evidence="2" id="KW-1185">Reference proteome</keyword>
<name>A0ABV8TTR5_9ACTN</name>
<proteinExistence type="predicted"/>
<dbReference type="RefSeq" id="WP_380617596.1">
    <property type="nucleotide sequence ID" value="NZ_JBHSDK010000002.1"/>
</dbReference>
<sequence>MAEDFVVELRYNGTWNDITADVRDADPIVTTRGRRDWANHADPATCTLRLNNGASAAATGQFGRYSPRNPLSDLYGLIGRNTPLRVRSIPRASHLYASGGTDPWAYATTPDHSTLDITSDLDVRLDIDPDSWRPTKSRGLARKYVTTDDHRSWAVELENGGNLWLAWSPDGTLGSRLIARSTVSLPVSQNRLAVRATLDVDDGTGGWTVRFWTAPTIDGAWTQLGDPVSESGTTAVHASTAPVEVGRIGPLGVEVAPFVGRVYAFQLYDGIDGTLVANADFRDLDADAESFTDSSGREWDIEGHAYIRDDATRFVGEVASWPPRWDLSGADQRVSVTAAGITRRLQQGAKPLKSSLFRDLSIRDDVVAYWPLEEPSGATRFTSGRPGSSSYLIPRDLPEIEFAADDSLNASAALPTIGASTILGDVPPYTGATDQRFFCYMRIPTDGFDSDRLIFRLATTGSAALWDIYSTIGDGIRVIAFDEDGNELENKVVTSDLYGRPNFISLLLLQNGADVDWQFAWFPIDDPSALTMSGTISGATYGRFSKIFVGSTNDVEGTTFGHPTILNDNVDLIWDTIKNSGQAWEGETGTTRLQRLASDEDLPLVRVIGDSDAVETMGPQRIVALMDLFREAATADMGILTDSPDALGIQYRTRKSLYNQVPKVVIDYSTGVIADPFSPVEDDQATRNDITVNRVGGSSHTARKESGPLSIAAPPDGVGVYDHSEDIVIDSDTRLPAQAGWRLHLGTIDAARWPTVSFNLRNPRIAGTLADDLLALHEGDIIRITNLPPQVPPGPVDLFVEAITETRSAATHLIDFTCSPGEAWTVMELDHDTTGRIDTAGSQLATGADSTTTSLVIATDSGNQPWIEIGRGLLLPGADGSYASTPDTASLDITGDIDLRVEATRESWAAPDTEEVMASKYRDSTSDRSWRFSFDSSGFLHFRWSTDGTSGALETRSSDAVPVPDLQARRIALRVTLDVSTGDVTFWTASTIDGSWTQLGTTQTGSATSIYASAADLEAGARDDGTQTPWHGTIHALQVRNGIAGTLVADTNFAEQDTATNTFTDDTGLPWTAHGDASIGPEDTFDITIGGETMLVEGITGATSPQTFRVVRARNGIEKSQTAGTSVFLASPHVIAL</sequence>
<accession>A0ABV8TTR5</accession>
<organism evidence="1 2">
    <name type="scientific">Salininema proteolyticum</name>
    <dbReference type="NCBI Taxonomy" id="1607685"/>
    <lineage>
        <taxon>Bacteria</taxon>
        <taxon>Bacillati</taxon>
        <taxon>Actinomycetota</taxon>
        <taxon>Actinomycetes</taxon>
        <taxon>Glycomycetales</taxon>
        <taxon>Glycomycetaceae</taxon>
        <taxon>Salininema</taxon>
    </lineage>
</organism>
<dbReference type="Proteomes" id="UP001595823">
    <property type="component" value="Unassembled WGS sequence"/>
</dbReference>
<dbReference type="EMBL" id="JBHSDK010000002">
    <property type="protein sequence ID" value="MFC4333857.1"/>
    <property type="molecule type" value="Genomic_DNA"/>
</dbReference>
<evidence type="ECO:0008006" key="3">
    <source>
        <dbReference type="Google" id="ProtNLM"/>
    </source>
</evidence>
<protein>
    <recommendedName>
        <fullName evidence="3">Minor tail protein</fullName>
    </recommendedName>
</protein>
<reference evidence="2" key="1">
    <citation type="journal article" date="2019" name="Int. J. Syst. Evol. Microbiol.">
        <title>The Global Catalogue of Microorganisms (GCM) 10K type strain sequencing project: providing services to taxonomists for standard genome sequencing and annotation.</title>
        <authorList>
            <consortium name="The Broad Institute Genomics Platform"/>
            <consortium name="The Broad Institute Genome Sequencing Center for Infectious Disease"/>
            <person name="Wu L."/>
            <person name="Ma J."/>
        </authorList>
    </citation>
    <scope>NUCLEOTIDE SEQUENCE [LARGE SCALE GENOMIC DNA]</scope>
    <source>
        <strain evidence="2">IBRC-M 10908</strain>
    </source>
</reference>
<gene>
    <name evidence="1" type="ORF">ACFPET_01440</name>
</gene>
<evidence type="ECO:0000313" key="1">
    <source>
        <dbReference type="EMBL" id="MFC4333857.1"/>
    </source>
</evidence>
<evidence type="ECO:0000313" key="2">
    <source>
        <dbReference type="Proteomes" id="UP001595823"/>
    </source>
</evidence>
<comment type="caution">
    <text evidence="1">The sequence shown here is derived from an EMBL/GenBank/DDBJ whole genome shotgun (WGS) entry which is preliminary data.</text>
</comment>